<dbReference type="GO" id="GO:0030655">
    <property type="term" value="P:beta-lactam antibiotic catabolic process"/>
    <property type="evidence" value="ECO:0007669"/>
    <property type="project" value="InterPro"/>
</dbReference>
<dbReference type="InterPro" id="IPR000871">
    <property type="entry name" value="Beta-lactam_class-A"/>
</dbReference>
<feature type="compositionally biased region" description="Low complexity" evidence="1">
    <location>
        <begin position="325"/>
        <end position="347"/>
    </location>
</feature>
<name>A0A0L8KVR7_9ACTN</name>
<dbReference type="SUPFAM" id="SSF56601">
    <property type="entry name" value="beta-lactamase/transpeptidase-like"/>
    <property type="match status" value="1"/>
</dbReference>
<dbReference type="PANTHER" id="PTHR35333">
    <property type="entry name" value="BETA-LACTAMASE"/>
    <property type="match status" value="1"/>
</dbReference>
<evidence type="ECO:0000313" key="4">
    <source>
        <dbReference type="Proteomes" id="UP000037251"/>
    </source>
</evidence>
<dbReference type="InterPro" id="IPR045155">
    <property type="entry name" value="Beta-lactam_cat"/>
</dbReference>
<dbReference type="GO" id="GO:0046677">
    <property type="term" value="P:response to antibiotic"/>
    <property type="evidence" value="ECO:0007669"/>
    <property type="project" value="InterPro"/>
</dbReference>
<dbReference type="AlphaFoldDB" id="A0A0L8KVR7"/>
<evidence type="ECO:0000259" key="2">
    <source>
        <dbReference type="Pfam" id="PF13354"/>
    </source>
</evidence>
<dbReference type="GO" id="GO:0008800">
    <property type="term" value="F:beta-lactamase activity"/>
    <property type="evidence" value="ECO:0007669"/>
    <property type="project" value="InterPro"/>
</dbReference>
<dbReference type="OrthoDB" id="3524371at2"/>
<feature type="compositionally biased region" description="Low complexity" evidence="1">
    <location>
        <begin position="56"/>
        <end position="81"/>
    </location>
</feature>
<feature type="region of interest" description="Disordered" evidence="1">
    <location>
        <begin position="54"/>
        <end position="81"/>
    </location>
</feature>
<proteinExistence type="predicted"/>
<keyword evidence="4" id="KW-1185">Reference proteome</keyword>
<feature type="domain" description="Beta-lactamase class A catalytic" evidence="2">
    <location>
        <begin position="161"/>
        <end position="297"/>
    </location>
</feature>
<dbReference type="STRING" id="67356.AQJ84_25775"/>
<accession>A0A0L8KVR7</accession>
<dbReference type="Gene3D" id="3.40.710.10">
    <property type="entry name" value="DD-peptidase/beta-lactamase superfamily"/>
    <property type="match status" value="1"/>
</dbReference>
<dbReference type="PANTHER" id="PTHR35333:SF3">
    <property type="entry name" value="BETA-LACTAMASE-TYPE TRANSPEPTIDASE FOLD CONTAINING PROTEIN"/>
    <property type="match status" value="1"/>
</dbReference>
<dbReference type="PATRIC" id="fig|67356.5.peg.7613"/>
<dbReference type="Proteomes" id="UP000037251">
    <property type="component" value="Unassembled WGS sequence"/>
</dbReference>
<protein>
    <recommendedName>
        <fullName evidence="2">Beta-lactamase class A catalytic domain-containing protein</fullName>
    </recommendedName>
</protein>
<dbReference type="EMBL" id="LGUS01000218">
    <property type="protein sequence ID" value="KOG30036.1"/>
    <property type="molecule type" value="Genomic_DNA"/>
</dbReference>
<comment type="caution">
    <text evidence="3">The sequence shown here is derived from an EMBL/GenBank/DDBJ whole genome shotgun (WGS) entry which is preliminary data.</text>
</comment>
<dbReference type="Pfam" id="PF13354">
    <property type="entry name" value="Beta-lactamase2"/>
    <property type="match status" value="1"/>
</dbReference>
<reference evidence="4" key="1">
    <citation type="submission" date="2015-07" db="EMBL/GenBank/DDBJ databases">
        <authorList>
            <person name="Ju K.-S."/>
            <person name="Doroghazi J.R."/>
            <person name="Metcalf W.W."/>
        </authorList>
    </citation>
    <scope>NUCLEOTIDE SEQUENCE [LARGE SCALE GENOMIC DNA]</scope>
    <source>
        <strain evidence="4">NRRL 2290</strain>
    </source>
</reference>
<gene>
    <name evidence="3" type="ORF">ADK37_35620</name>
</gene>
<sequence length="363" mass="37062">MESSRAPRNRRSRSSRPFRRRPLLYTALASVAVLGGTAAGTVYVQARAHSGGGVVSSAATPSASSSAATSASSDQEASVEPVAAPAVDHDGLLAAAMRSVGGADDAEVSAAVLDLDSGVGASYGEGLFDTASIVKVDILAALLLQAQDADRPLTARERSYATAMIEHSDNTSASALWRAIGKADGLDAANVRLGLADTEGGDDMLWGLTQTTATDQLTLLRQVFGADSELSEASRTYLRELMGRIATGQDWGVSAAADGSGWALKNGWLPRSTTGLWDINSIGRVTAHGSDYLVAVLSKGNSTQAAGISLVERVAKAALSVFTDTDTSPSTATGTAPSTAPSTGTATDTDEPVSDSASVAVTR</sequence>
<dbReference type="eggNOG" id="COG2367">
    <property type="taxonomic scope" value="Bacteria"/>
</dbReference>
<feature type="region of interest" description="Disordered" evidence="1">
    <location>
        <begin position="325"/>
        <end position="363"/>
    </location>
</feature>
<evidence type="ECO:0000313" key="3">
    <source>
        <dbReference type="EMBL" id="KOG30036.1"/>
    </source>
</evidence>
<evidence type="ECO:0000256" key="1">
    <source>
        <dbReference type="SAM" id="MobiDB-lite"/>
    </source>
</evidence>
<organism evidence="3 4">
    <name type="scientific">Streptomyces resistomycificus</name>
    <dbReference type="NCBI Taxonomy" id="67356"/>
    <lineage>
        <taxon>Bacteria</taxon>
        <taxon>Bacillati</taxon>
        <taxon>Actinomycetota</taxon>
        <taxon>Actinomycetes</taxon>
        <taxon>Kitasatosporales</taxon>
        <taxon>Streptomycetaceae</taxon>
        <taxon>Streptomyces</taxon>
        <taxon>Streptomyces aurantiacus group</taxon>
    </lineage>
</organism>
<dbReference type="InterPro" id="IPR012338">
    <property type="entry name" value="Beta-lactam/transpept-like"/>
</dbReference>
<dbReference type="RefSeq" id="WP_051869592.1">
    <property type="nucleotide sequence ID" value="NZ_KL575588.1"/>
</dbReference>